<keyword evidence="1" id="KW-0472">Membrane</keyword>
<feature type="transmembrane region" description="Helical" evidence="1">
    <location>
        <begin position="231"/>
        <end position="248"/>
    </location>
</feature>
<evidence type="ECO:0000313" key="4">
    <source>
        <dbReference type="EMBL" id="WWC71019.1"/>
    </source>
</evidence>
<dbReference type="InterPro" id="IPR045339">
    <property type="entry name" value="DUF6534"/>
</dbReference>
<organism evidence="3">
    <name type="scientific">Kwoniella pini CBS 10737</name>
    <dbReference type="NCBI Taxonomy" id="1296096"/>
    <lineage>
        <taxon>Eukaryota</taxon>
        <taxon>Fungi</taxon>
        <taxon>Dikarya</taxon>
        <taxon>Basidiomycota</taxon>
        <taxon>Agaricomycotina</taxon>
        <taxon>Tremellomycetes</taxon>
        <taxon>Tremellales</taxon>
        <taxon>Cryptococcaceae</taxon>
        <taxon>Kwoniella</taxon>
    </lineage>
</organism>
<evidence type="ECO:0000256" key="1">
    <source>
        <dbReference type="SAM" id="Phobius"/>
    </source>
</evidence>
<reference evidence="4" key="2">
    <citation type="submission" date="2013-07" db="EMBL/GenBank/DDBJ databases">
        <authorList>
            <consortium name="The Broad Institute Genome Sequencing Platform"/>
            <person name="Cuomo C."/>
            <person name="Litvintseva A."/>
            <person name="Chen Y."/>
            <person name="Heitman J."/>
            <person name="Sun S."/>
            <person name="Springer D."/>
            <person name="Dromer F."/>
            <person name="Young S.K."/>
            <person name="Zeng Q."/>
            <person name="Gargeya S."/>
            <person name="Fitzgerald M."/>
            <person name="Abouelleil A."/>
            <person name="Alvarado L."/>
            <person name="Berlin A.M."/>
            <person name="Chapman S.B."/>
            <person name="Dewar J."/>
            <person name="Goldberg J."/>
            <person name="Griggs A."/>
            <person name="Gujja S."/>
            <person name="Hansen M."/>
            <person name="Howarth C."/>
            <person name="Imamovic A."/>
            <person name="Larimer J."/>
            <person name="McCowan C."/>
            <person name="Murphy C."/>
            <person name="Pearson M."/>
            <person name="Priest M."/>
            <person name="Roberts A."/>
            <person name="Saif S."/>
            <person name="Shea T."/>
            <person name="Sykes S."/>
            <person name="Wortman J."/>
            <person name="Nusbaum C."/>
            <person name="Birren B."/>
        </authorList>
    </citation>
    <scope>NUCLEOTIDE SEQUENCE</scope>
    <source>
        <strain evidence="4">CBS 10737</strain>
    </source>
</reference>
<sequence>MSDSNPTKSTVNPVDMLWQKMSLNNGDAVWYCTIGIILQAMIISSILGKTVEYFDYFKKRDNPYFLYGIALGNLIAFGSLGITCAENYVLVHQKSLNTASAIRFIILGDITNLFLGTLFNSSACIYYSWRVYKMSGSRKWIIPIFVLFLTAQFVAAMVAAGDGYTCPHITPETLKDLQTFMKRNVKEFEIWGAVTTAVDGSLCLSMTILLFKSRDGVFHRETRIFNKLISIIYETMLPPVICLLVNLTSTRVGDNPLSDFNKIITCILPVLYFHSLLHTLVGRKRIREILDEKLLKEGVNLISDGRDNYKGSNSGKFNFTVTSSENSISKSTGITSGGGRVIDQAEFRGYHNDGEIPLTSQKSFIWDGRQL</sequence>
<proteinExistence type="predicted"/>
<feature type="transmembrane region" description="Helical" evidence="1">
    <location>
        <begin position="28"/>
        <end position="48"/>
    </location>
</feature>
<feature type="domain" description="DUF6534" evidence="2">
    <location>
        <begin position="196"/>
        <end position="284"/>
    </location>
</feature>
<dbReference type="Proteomes" id="UP000094020">
    <property type="component" value="Chromosome 6"/>
</dbReference>
<dbReference type="EMBL" id="CP144524">
    <property type="protein sequence ID" value="WWC71019.1"/>
    <property type="molecule type" value="Genomic_DNA"/>
</dbReference>
<keyword evidence="5" id="KW-1185">Reference proteome</keyword>
<reference evidence="3" key="3">
    <citation type="submission" date="2016-07" db="EMBL/GenBank/DDBJ databases">
        <title>Evolution of pathogenesis and genome organization in the Tremellales.</title>
        <authorList>
            <person name="Cuomo C."/>
            <person name="Litvintseva A."/>
            <person name="Heitman J."/>
            <person name="Chen Y."/>
            <person name="Sun S."/>
            <person name="Springer D."/>
            <person name="Dromer F."/>
            <person name="Young S."/>
            <person name="Zeng Q."/>
            <person name="Chapman S."/>
            <person name="Gujja S."/>
            <person name="Saif S."/>
            <person name="Birren B."/>
        </authorList>
    </citation>
    <scope>NUCLEOTIDE SEQUENCE</scope>
    <source>
        <strain evidence="3">CBS 10737</strain>
    </source>
</reference>
<keyword evidence="1" id="KW-0812">Transmembrane</keyword>
<dbReference type="GeneID" id="30170880"/>
<feature type="transmembrane region" description="Helical" evidence="1">
    <location>
        <begin position="190"/>
        <end position="211"/>
    </location>
</feature>
<evidence type="ECO:0000259" key="2">
    <source>
        <dbReference type="Pfam" id="PF20152"/>
    </source>
</evidence>
<feature type="transmembrane region" description="Helical" evidence="1">
    <location>
        <begin position="102"/>
        <end position="128"/>
    </location>
</feature>
<evidence type="ECO:0000313" key="3">
    <source>
        <dbReference type="EMBL" id="OCF51795.1"/>
    </source>
</evidence>
<dbReference type="Pfam" id="PF20152">
    <property type="entry name" value="DUF6534"/>
    <property type="match status" value="1"/>
</dbReference>
<dbReference type="AlphaFoldDB" id="A0A1B9I8H4"/>
<reference evidence="4" key="4">
    <citation type="submission" date="2024-02" db="EMBL/GenBank/DDBJ databases">
        <title>Comparative genomics of Cryptococcus and Kwoniella reveals pathogenesis evolution and contrasting modes of karyotype evolution via chromosome fusion or intercentromeric recombination.</title>
        <authorList>
            <person name="Coelho M.A."/>
            <person name="David-Palma M."/>
            <person name="Shea T."/>
            <person name="Bowers K."/>
            <person name="McGinley-Smith S."/>
            <person name="Mohammad A.W."/>
            <person name="Gnirke A."/>
            <person name="Yurkov A.M."/>
            <person name="Nowrousian M."/>
            <person name="Sun S."/>
            <person name="Cuomo C.A."/>
            <person name="Heitman J."/>
        </authorList>
    </citation>
    <scope>NUCLEOTIDE SEQUENCE</scope>
    <source>
        <strain evidence="4">CBS 10737</strain>
    </source>
</reference>
<dbReference type="OrthoDB" id="2561149at2759"/>
<dbReference type="KEGG" id="kpin:30170880"/>
<feature type="transmembrane region" description="Helical" evidence="1">
    <location>
        <begin position="140"/>
        <end position="160"/>
    </location>
</feature>
<reference evidence="3" key="1">
    <citation type="submission" date="2013-07" db="EMBL/GenBank/DDBJ databases">
        <title>The Genome Sequence of Cryptococcus pinus CBS10737.</title>
        <authorList>
            <consortium name="The Broad Institute Genome Sequencing Platform"/>
            <person name="Cuomo C."/>
            <person name="Litvintseva A."/>
            <person name="Chen Y."/>
            <person name="Heitman J."/>
            <person name="Sun S."/>
            <person name="Springer D."/>
            <person name="Dromer F."/>
            <person name="Young S.K."/>
            <person name="Zeng Q."/>
            <person name="Gargeya S."/>
            <person name="Fitzgerald M."/>
            <person name="Abouelleil A."/>
            <person name="Alvarado L."/>
            <person name="Berlin A.M."/>
            <person name="Chapman S.B."/>
            <person name="Dewar J."/>
            <person name="Goldberg J."/>
            <person name="Griggs A."/>
            <person name="Gujja S."/>
            <person name="Hansen M."/>
            <person name="Howarth C."/>
            <person name="Imamovic A."/>
            <person name="Larimer J."/>
            <person name="McCowan C."/>
            <person name="Murphy C."/>
            <person name="Pearson M."/>
            <person name="Priest M."/>
            <person name="Roberts A."/>
            <person name="Saif S."/>
            <person name="Shea T."/>
            <person name="Sykes S."/>
            <person name="Wortman J."/>
            <person name="Nusbaum C."/>
            <person name="Birren B."/>
        </authorList>
    </citation>
    <scope>NUCLEOTIDE SEQUENCE [LARGE SCALE GENOMIC DNA]</scope>
    <source>
        <strain evidence="3">CBS 10737</strain>
    </source>
</reference>
<dbReference type="EMBL" id="KV700115">
    <property type="protein sequence ID" value="OCF51795.1"/>
    <property type="molecule type" value="Genomic_DNA"/>
</dbReference>
<protein>
    <recommendedName>
        <fullName evidence="2">DUF6534 domain-containing protein</fullName>
    </recommendedName>
</protein>
<accession>A0A1B9I8H4</accession>
<feature type="transmembrane region" description="Helical" evidence="1">
    <location>
        <begin position="260"/>
        <end position="281"/>
    </location>
</feature>
<dbReference type="RefSeq" id="XP_019013014.1">
    <property type="nucleotide sequence ID" value="XM_019154274.1"/>
</dbReference>
<name>A0A1B9I8H4_9TREE</name>
<dbReference type="STRING" id="1296096.A0A1B9I8H4"/>
<keyword evidence="1" id="KW-1133">Transmembrane helix</keyword>
<gene>
    <name evidence="3" type="ORF">I206_02511</name>
    <name evidence="4" type="ORF">I206_104972</name>
</gene>
<feature type="transmembrane region" description="Helical" evidence="1">
    <location>
        <begin position="64"/>
        <end position="82"/>
    </location>
</feature>
<evidence type="ECO:0000313" key="5">
    <source>
        <dbReference type="Proteomes" id="UP000094020"/>
    </source>
</evidence>